<evidence type="ECO:0000256" key="6">
    <source>
        <dbReference type="SAM" id="SignalP"/>
    </source>
</evidence>
<dbReference type="OrthoDB" id="1028017at2759"/>
<dbReference type="Gene3D" id="3.30.200.20">
    <property type="entry name" value="Phosphorylase Kinase, domain 1"/>
    <property type="match status" value="1"/>
</dbReference>
<dbReference type="InterPro" id="IPR036426">
    <property type="entry name" value="Bulb-type_lectin_dom_sf"/>
</dbReference>
<sequence>MMPIMWLPFLLLSAAAEAQQGTSLKPGSPPLTPKTIAYVPSPSGRYAFGFYEQGNGTYAVGIFLAGLPQKTVVWTANRDGPPLPADINLVFTTDGRLVLQPAQGGQETLVINNAPEGASSASMLNSGNFVLNGSANQILWQSFDHPTDTLLPTQNLINGTVLSSSLSKSNQTTGKFLLLMQEDGVLAMYPVGTPYTKDYGYWSSVDWPSKLTAVEGWILTLNGSGSLNLFNGAGTGTDTQNLASGNSTKPLYRLTIDPDGILRLYSHDGTKTGNWTVEWSMPDNGCAPKGLCGLNEYCVLNPDVDCKCLPGFAPVDEGDWGSGCKRNFTVEWCSASSKYTMEEESNTAWENDTYSLPISSTKANCRDACLQDCNCEAALFKDDKCTKLRLPLRFGRKDTSGSIAFIKVGTSSTLPKEGKKFLIIGISLVVFAFIVLAISGFGIYKNHVRMSKNGYIELGEDVAPKSFTYAQLEVATLWFNKELGRGASGIVYEGEMSNGQTKEIVAVKMLDTSMLAERADRHFRTEMTIDSSLPNEEVSLKEWANCCFDRGELGKLVNNEEVDKRELEKMVKLGLWCASDEFPLRPPMQKVLRILDGIENIPASASLISFSD</sequence>
<dbReference type="GO" id="GO:0048544">
    <property type="term" value="P:recognition of pollen"/>
    <property type="evidence" value="ECO:0007669"/>
    <property type="project" value="InterPro"/>
</dbReference>
<dbReference type="Pfam" id="PF00954">
    <property type="entry name" value="S_locus_glycop"/>
    <property type="match status" value="1"/>
</dbReference>
<dbReference type="Proteomes" id="UP000327013">
    <property type="component" value="Chromosome 1"/>
</dbReference>
<name>A0A5N6QC03_9ROSI</name>
<feature type="chain" id="PRO_5024406289" description="Bulb-type lectin domain-containing protein" evidence="6">
    <location>
        <begin position="19"/>
        <end position="612"/>
    </location>
</feature>
<protein>
    <recommendedName>
        <fullName evidence="7">Bulb-type lectin domain-containing protein</fullName>
    </recommendedName>
</protein>
<evidence type="ECO:0000256" key="1">
    <source>
        <dbReference type="ARBA" id="ARBA00022729"/>
    </source>
</evidence>
<dbReference type="SUPFAM" id="SSF56112">
    <property type="entry name" value="Protein kinase-like (PK-like)"/>
    <property type="match status" value="1"/>
</dbReference>
<dbReference type="SMART" id="SM00108">
    <property type="entry name" value="B_lectin"/>
    <property type="match status" value="1"/>
</dbReference>
<dbReference type="InterPro" id="IPR000858">
    <property type="entry name" value="S_locus_glycoprot_dom"/>
</dbReference>
<evidence type="ECO:0000259" key="7">
    <source>
        <dbReference type="PROSITE" id="PS50927"/>
    </source>
</evidence>
<evidence type="ECO:0000256" key="5">
    <source>
        <dbReference type="SAM" id="Phobius"/>
    </source>
</evidence>
<gene>
    <name evidence="8" type="ORF">FH972_000741</name>
</gene>
<dbReference type="PROSITE" id="PS50927">
    <property type="entry name" value="BULB_LECTIN"/>
    <property type="match status" value="1"/>
</dbReference>
<keyword evidence="3" id="KW-0325">Glycoprotein</keyword>
<dbReference type="Pfam" id="PF01453">
    <property type="entry name" value="B_lectin"/>
    <property type="match status" value="1"/>
</dbReference>
<keyword evidence="9" id="KW-1185">Reference proteome</keyword>
<feature type="signal peptide" evidence="6">
    <location>
        <begin position="1"/>
        <end position="18"/>
    </location>
</feature>
<feature type="domain" description="Bulb-type lectin" evidence="7">
    <location>
        <begin position="22"/>
        <end position="144"/>
    </location>
</feature>
<reference evidence="8 9" key="1">
    <citation type="submission" date="2019-06" db="EMBL/GenBank/DDBJ databases">
        <title>A chromosomal-level reference genome of Carpinus fangiana (Coryloideae, Betulaceae).</title>
        <authorList>
            <person name="Yang X."/>
            <person name="Wang Z."/>
            <person name="Zhang L."/>
            <person name="Hao G."/>
            <person name="Liu J."/>
            <person name="Yang Y."/>
        </authorList>
    </citation>
    <scope>NUCLEOTIDE SEQUENCE [LARGE SCALE GENOMIC DNA]</scope>
    <source>
        <strain evidence="8">Cfa_2016G</strain>
        <tissue evidence="8">Leaf</tissue>
    </source>
</reference>
<evidence type="ECO:0000256" key="3">
    <source>
        <dbReference type="ARBA" id="ARBA00023180"/>
    </source>
</evidence>
<keyword evidence="4" id="KW-0547">Nucleotide-binding</keyword>
<evidence type="ECO:0000256" key="4">
    <source>
        <dbReference type="PROSITE-ProRule" id="PRU10141"/>
    </source>
</evidence>
<dbReference type="Gene3D" id="2.90.10.10">
    <property type="entry name" value="Bulb-type lectin domain"/>
    <property type="match status" value="2"/>
</dbReference>
<dbReference type="SUPFAM" id="SSF51110">
    <property type="entry name" value="alpha-D-mannose-specific plant lectins"/>
    <property type="match status" value="1"/>
</dbReference>
<dbReference type="FunFam" id="2.90.10.10:FF:000026">
    <property type="entry name" value="Serine/threonine-protein kinase"/>
    <property type="match status" value="1"/>
</dbReference>
<dbReference type="GO" id="GO:0005524">
    <property type="term" value="F:ATP binding"/>
    <property type="evidence" value="ECO:0007669"/>
    <property type="project" value="UniProtKB-UniRule"/>
</dbReference>
<evidence type="ECO:0000313" key="8">
    <source>
        <dbReference type="EMBL" id="KAE7995991.1"/>
    </source>
</evidence>
<keyword evidence="1 6" id="KW-0732">Signal</keyword>
<keyword evidence="4" id="KW-0067">ATP-binding</keyword>
<keyword evidence="2" id="KW-1015">Disulfide bond</keyword>
<organism evidence="8 9">
    <name type="scientific">Carpinus fangiana</name>
    <dbReference type="NCBI Taxonomy" id="176857"/>
    <lineage>
        <taxon>Eukaryota</taxon>
        <taxon>Viridiplantae</taxon>
        <taxon>Streptophyta</taxon>
        <taxon>Embryophyta</taxon>
        <taxon>Tracheophyta</taxon>
        <taxon>Spermatophyta</taxon>
        <taxon>Magnoliopsida</taxon>
        <taxon>eudicotyledons</taxon>
        <taxon>Gunneridae</taxon>
        <taxon>Pentapetalae</taxon>
        <taxon>rosids</taxon>
        <taxon>fabids</taxon>
        <taxon>Fagales</taxon>
        <taxon>Betulaceae</taxon>
        <taxon>Carpinus</taxon>
    </lineage>
</organism>
<dbReference type="PANTHER" id="PTHR47976">
    <property type="entry name" value="G-TYPE LECTIN S-RECEPTOR-LIKE SERINE/THREONINE-PROTEIN KINASE SD2-5"/>
    <property type="match status" value="1"/>
</dbReference>
<dbReference type="InterPro" id="IPR017441">
    <property type="entry name" value="Protein_kinase_ATP_BS"/>
</dbReference>
<accession>A0A5N6QC03</accession>
<feature type="binding site" evidence="4">
    <location>
        <position position="508"/>
    </location>
    <ligand>
        <name>ATP</name>
        <dbReference type="ChEBI" id="CHEBI:30616"/>
    </ligand>
</feature>
<dbReference type="AlphaFoldDB" id="A0A5N6QC03"/>
<dbReference type="InterPro" id="IPR001480">
    <property type="entry name" value="Bulb-type_lectin_dom"/>
</dbReference>
<dbReference type="InterPro" id="IPR051343">
    <property type="entry name" value="G-type_lectin_kinases/EP1-like"/>
</dbReference>
<dbReference type="PROSITE" id="PS00107">
    <property type="entry name" value="PROTEIN_KINASE_ATP"/>
    <property type="match status" value="1"/>
</dbReference>
<dbReference type="EMBL" id="CM017321">
    <property type="protein sequence ID" value="KAE7995991.1"/>
    <property type="molecule type" value="Genomic_DNA"/>
</dbReference>
<proteinExistence type="predicted"/>
<keyword evidence="5" id="KW-0812">Transmembrane</keyword>
<evidence type="ECO:0000256" key="2">
    <source>
        <dbReference type="ARBA" id="ARBA00023157"/>
    </source>
</evidence>
<dbReference type="InterPro" id="IPR011009">
    <property type="entry name" value="Kinase-like_dom_sf"/>
</dbReference>
<keyword evidence="5" id="KW-0472">Membrane</keyword>
<dbReference type="PANTHER" id="PTHR47976:SF7">
    <property type="entry name" value="RECEPTOR-LIKE SERINE_THREONINE-PROTEIN KINASE"/>
    <property type="match status" value="1"/>
</dbReference>
<evidence type="ECO:0000313" key="9">
    <source>
        <dbReference type="Proteomes" id="UP000327013"/>
    </source>
</evidence>
<keyword evidence="5" id="KW-1133">Transmembrane helix</keyword>
<feature type="transmembrane region" description="Helical" evidence="5">
    <location>
        <begin position="421"/>
        <end position="444"/>
    </location>
</feature>